<dbReference type="Gene3D" id="3.40.50.2300">
    <property type="match status" value="1"/>
</dbReference>
<dbReference type="InterPro" id="IPR011006">
    <property type="entry name" value="CheY-like_superfamily"/>
</dbReference>
<evidence type="ECO:0000256" key="3">
    <source>
        <dbReference type="ARBA" id="ARBA00023163"/>
    </source>
</evidence>
<dbReference type="InterPro" id="IPR018062">
    <property type="entry name" value="HTH_AraC-typ_CS"/>
</dbReference>
<evidence type="ECO:0000256" key="1">
    <source>
        <dbReference type="ARBA" id="ARBA00023015"/>
    </source>
</evidence>
<evidence type="ECO:0000256" key="2">
    <source>
        <dbReference type="ARBA" id="ARBA00023125"/>
    </source>
</evidence>
<dbReference type="Pfam" id="PF12833">
    <property type="entry name" value="HTH_18"/>
    <property type="match status" value="1"/>
</dbReference>
<evidence type="ECO:0000259" key="8">
    <source>
        <dbReference type="PROSITE" id="PS50110"/>
    </source>
</evidence>
<dbReference type="RefSeq" id="WP_377467752.1">
    <property type="nucleotide sequence ID" value="NZ_JBHLWN010000008.1"/>
</dbReference>
<evidence type="ECO:0000259" key="7">
    <source>
        <dbReference type="PROSITE" id="PS01124"/>
    </source>
</evidence>
<evidence type="ECO:0000256" key="4">
    <source>
        <dbReference type="PROSITE-ProRule" id="PRU00169"/>
    </source>
</evidence>
<keyword evidence="1" id="KW-0805">Transcription regulation</keyword>
<evidence type="ECO:0000313" key="9">
    <source>
        <dbReference type="EMBL" id="MFC0211044.1"/>
    </source>
</evidence>
<accession>A0ABV6DEH7</accession>
<gene>
    <name evidence="9" type="ORF">ACFFK0_01055</name>
</gene>
<dbReference type="SUPFAM" id="SSF46689">
    <property type="entry name" value="Homeodomain-like"/>
    <property type="match status" value="2"/>
</dbReference>
<sequence>MVYRLLIADDEALEREGLEFIVERMMPGMFQIMHAENGRLAIQRAEQFRPHIVLMDIKMPGIEGLEALRQMKEKQPELKMVLVTAYDFFSYAQQAVSLGVKEYLLKPAKRDQVVAVLQRLVRELEQEGERRDEELRREEKLLQLLPLAESELAVLLMSGGVVETELERIAELVELEAADGAAFAVLADAGADARRLALLLRRWANAARLRCLVSPVVGGHAAVFVLGGGASTGGAAADDGGGGFGGGRGAAAVSAGALQPEELAQRASAFLAEQLGVAVRAAAGPVQAGLDGLRRSYRAAAAGLGVSLGAAGEPVPPLGAEGRGGGDGGGSGAAVRAGGGTGGAGTAGAAGAAGAGAAEPTGHAAGAVERAKAWIAEHYREELSMEQAAEYVSLSPFYFSKLFKQHVGETFIDYVTRLRINRAKELIAGDPELSLKEICFEVGYHDPNYFSRVFKKVTGMSPTDFRADLQQR</sequence>
<dbReference type="InterPro" id="IPR018060">
    <property type="entry name" value="HTH_AraC"/>
</dbReference>
<dbReference type="PANTHER" id="PTHR43280">
    <property type="entry name" value="ARAC-FAMILY TRANSCRIPTIONAL REGULATOR"/>
    <property type="match status" value="1"/>
</dbReference>
<dbReference type="EMBL" id="JBHLWN010000008">
    <property type="protein sequence ID" value="MFC0211044.1"/>
    <property type="molecule type" value="Genomic_DNA"/>
</dbReference>
<keyword evidence="4" id="KW-0597">Phosphoprotein</keyword>
<keyword evidence="10" id="KW-1185">Reference proteome</keyword>
<dbReference type="SUPFAM" id="SSF52172">
    <property type="entry name" value="CheY-like"/>
    <property type="match status" value="1"/>
</dbReference>
<keyword evidence="5" id="KW-0175">Coiled coil</keyword>
<dbReference type="PROSITE" id="PS00041">
    <property type="entry name" value="HTH_ARAC_FAMILY_1"/>
    <property type="match status" value="1"/>
</dbReference>
<dbReference type="Proteomes" id="UP001589776">
    <property type="component" value="Unassembled WGS sequence"/>
</dbReference>
<dbReference type="PROSITE" id="PS01124">
    <property type="entry name" value="HTH_ARAC_FAMILY_2"/>
    <property type="match status" value="1"/>
</dbReference>
<dbReference type="InterPro" id="IPR020449">
    <property type="entry name" value="Tscrpt_reg_AraC-type_HTH"/>
</dbReference>
<feature type="compositionally biased region" description="Gly residues" evidence="6">
    <location>
        <begin position="321"/>
        <end position="340"/>
    </location>
</feature>
<dbReference type="PANTHER" id="PTHR43280:SF2">
    <property type="entry name" value="HTH-TYPE TRANSCRIPTIONAL REGULATOR EXSA"/>
    <property type="match status" value="1"/>
</dbReference>
<proteinExistence type="predicted"/>
<dbReference type="PROSITE" id="PS50110">
    <property type="entry name" value="RESPONSE_REGULATORY"/>
    <property type="match status" value="1"/>
</dbReference>
<feature type="modified residue" description="4-aspartylphosphate" evidence="4">
    <location>
        <position position="56"/>
    </location>
</feature>
<dbReference type="SMART" id="SM00448">
    <property type="entry name" value="REC"/>
    <property type="match status" value="1"/>
</dbReference>
<feature type="domain" description="Response regulatory" evidence="8">
    <location>
        <begin position="4"/>
        <end position="121"/>
    </location>
</feature>
<organism evidence="9 10">
    <name type="scientific">Paenibacillus chartarius</name>
    <dbReference type="NCBI Taxonomy" id="747481"/>
    <lineage>
        <taxon>Bacteria</taxon>
        <taxon>Bacillati</taxon>
        <taxon>Bacillota</taxon>
        <taxon>Bacilli</taxon>
        <taxon>Bacillales</taxon>
        <taxon>Paenibacillaceae</taxon>
        <taxon>Paenibacillus</taxon>
    </lineage>
</organism>
<dbReference type="SMART" id="SM00342">
    <property type="entry name" value="HTH_ARAC"/>
    <property type="match status" value="1"/>
</dbReference>
<comment type="caution">
    <text evidence="9">The sequence shown here is derived from an EMBL/GenBank/DDBJ whole genome shotgun (WGS) entry which is preliminary data.</text>
</comment>
<feature type="domain" description="HTH araC/xylS-type" evidence="7">
    <location>
        <begin position="369"/>
        <end position="468"/>
    </location>
</feature>
<evidence type="ECO:0000256" key="6">
    <source>
        <dbReference type="SAM" id="MobiDB-lite"/>
    </source>
</evidence>
<keyword evidence="3" id="KW-0804">Transcription</keyword>
<dbReference type="Pfam" id="PF00072">
    <property type="entry name" value="Response_reg"/>
    <property type="match status" value="1"/>
</dbReference>
<name>A0ABV6DEH7_9BACL</name>
<dbReference type="InterPro" id="IPR001789">
    <property type="entry name" value="Sig_transdc_resp-reg_receiver"/>
</dbReference>
<keyword evidence="2" id="KW-0238">DNA-binding</keyword>
<protein>
    <submittedName>
        <fullName evidence="9">Helix-turn-helix domain-containing protein</fullName>
    </submittedName>
</protein>
<feature type="coiled-coil region" evidence="5">
    <location>
        <begin position="114"/>
        <end position="141"/>
    </location>
</feature>
<dbReference type="Gene3D" id="1.10.10.60">
    <property type="entry name" value="Homeodomain-like"/>
    <property type="match status" value="2"/>
</dbReference>
<reference evidence="9 10" key="1">
    <citation type="submission" date="2024-09" db="EMBL/GenBank/DDBJ databases">
        <authorList>
            <person name="Sun Q."/>
            <person name="Mori K."/>
        </authorList>
    </citation>
    <scope>NUCLEOTIDE SEQUENCE [LARGE SCALE GENOMIC DNA]</scope>
    <source>
        <strain evidence="9 10">CCM 7759</strain>
    </source>
</reference>
<dbReference type="InterPro" id="IPR009057">
    <property type="entry name" value="Homeodomain-like_sf"/>
</dbReference>
<evidence type="ECO:0000256" key="5">
    <source>
        <dbReference type="SAM" id="Coils"/>
    </source>
</evidence>
<feature type="region of interest" description="Disordered" evidence="6">
    <location>
        <begin position="315"/>
        <end position="340"/>
    </location>
</feature>
<dbReference type="CDD" id="cd17536">
    <property type="entry name" value="REC_YesN-like"/>
    <property type="match status" value="1"/>
</dbReference>
<dbReference type="PRINTS" id="PR00032">
    <property type="entry name" value="HTHARAC"/>
</dbReference>
<evidence type="ECO:0000313" key="10">
    <source>
        <dbReference type="Proteomes" id="UP001589776"/>
    </source>
</evidence>